<comment type="caution">
    <text evidence="3">The sequence shown here is derived from an EMBL/GenBank/DDBJ whole genome shotgun (WGS) entry which is preliminary data.</text>
</comment>
<feature type="compositionally biased region" description="Basic and acidic residues" evidence="1">
    <location>
        <begin position="466"/>
        <end position="481"/>
    </location>
</feature>
<feature type="compositionally biased region" description="Polar residues" evidence="1">
    <location>
        <begin position="51"/>
        <end position="61"/>
    </location>
</feature>
<evidence type="ECO:0000313" key="3">
    <source>
        <dbReference type="EMBL" id="KAF4595654.1"/>
    </source>
</evidence>
<dbReference type="InterPro" id="IPR046347">
    <property type="entry name" value="bZIP_sf"/>
</dbReference>
<feature type="compositionally biased region" description="Polar residues" evidence="1">
    <location>
        <begin position="137"/>
        <end position="160"/>
    </location>
</feature>
<dbReference type="EMBL" id="JAACLJ010000001">
    <property type="protein sequence ID" value="KAF4595654.1"/>
    <property type="molecule type" value="Genomic_DNA"/>
</dbReference>
<evidence type="ECO:0000313" key="4">
    <source>
        <dbReference type="Proteomes" id="UP000562929"/>
    </source>
</evidence>
<organism evidence="3 4">
    <name type="scientific">Ophiocordyceps camponoti-floridani</name>
    <dbReference type="NCBI Taxonomy" id="2030778"/>
    <lineage>
        <taxon>Eukaryota</taxon>
        <taxon>Fungi</taxon>
        <taxon>Dikarya</taxon>
        <taxon>Ascomycota</taxon>
        <taxon>Pezizomycotina</taxon>
        <taxon>Sordariomycetes</taxon>
        <taxon>Hypocreomycetidae</taxon>
        <taxon>Hypocreales</taxon>
        <taxon>Ophiocordycipitaceae</taxon>
        <taxon>Ophiocordyceps</taxon>
    </lineage>
</organism>
<sequence>MSATTNVDLDALLDLSEFDNNYNSPPLSPSTTAKSAAYSSPVSVSVPTPGLSASTPQTLSGPSHKYDLYRQQTGLVPGAIANTMAVNQSSNAGYQDFASLAYLSLPEEQAFNFNTSPAQPSMDLDFCPAADQLYSNTVNPSNIENDSGSGLASPASTSGSVGRLWPGAHSHAALVKAQAQQAQQQAQQHAQQHAQQQQQQQQRGLAQSKSRGKSPRPTDPLVEQKIAQVLNSMRATPSAPEPPGRAHHSNLPRSRKDEDDMDEDERLLASEEGKKLSSKERRQLRNKVSARAFRSRRKEYISQLEAEIAIKVNENGHLRSKNCALMEENKRLADLTRMLLSSASFSNFLDHLSTNPQATQVKMEPQHQQPPPSHVPKDVNPNSGQQAHQHQIGMAMIPEQTMDMSMLSLDSAAAYNFQPQVFVVDTPEPPFAVDVSVLSGKTTTAARDEDPAQSDQDGKVVVIHPALDRPKDDTDEASEREAVDDEFERDPDYALFHTESPPPRSAATSPEPVEEDGPDISGDATPSRPADEEPQEVMAAQAASRVRRIRAELEPLISRLELLTTDL</sequence>
<dbReference type="PROSITE" id="PS50217">
    <property type="entry name" value="BZIP"/>
    <property type="match status" value="1"/>
</dbReference>
<gene>
    <name evidence="3" type="ORF">GQ602_001267</name>
</gene>
<dbReference type="Proteomes" id="UP000562929">
    <property type="component" value="Unassembled WGS sequence"/>
</dbReference>
<proteinExistence type="predicted"/>
<dbReference type="SUPFAM" id="SSF57959">
    <property type="entry name" value="Leucine zipper domain"/>
    <property type="match status" value="1"/>
</dbReference>
<accession>A0A8H4QDQ9</accession>
<dbReference type="PANTHER" id="PTHR37616:SF2">
    <property type="entry name" value="BZIP DOMAIN-CONTAINING PROTEIN"/>
    <property type="match status" value="1"/>
</dbReference>
<feature type="compositionally biased region" description="Low complexity" evidence="1">
    <location>
        <begin position="177"/>
        <end position="202"/>
    </location>
</feature>
<dbReference type="FunFam" id="1.20.5.170:FF:000031">
    <property type="entry name" value="BZIP transcription factor (MeaB)"/>
    <property type="match status" value="1"/>
</dbReference>
<evidence type="ECO:0000256" key="1">
    <source>
        <dbReference type="SAM" id="MobiDB-lite"/>
    </source>
</evidence>
<dbReference type="SMART" id="SM00338">
    <property type="entry name" value="BRLZ"/>
    <property type="match status" value="1"/>
</dbReference>
<dbReference type="Pfam" id="PF00170">
    <property type="entry name" value="bZIP_1"/>
    <property type="match status" value="1"/>
</dbReference>
<feature type="compositionally biased region" description="Basic and acidic residues" evidence="1">
    <location>
        <begin position="266"/>
        <end position="283"/>
    </location>
</feature>
<name>A0A8H4QDQ9_9HYPO</name>
<dbReference type="GO" id="GO:0003700">
    <property type="term" value="F:DNA-binding transcription factor activity"/>
    <property type="evidence" value="ECO:0007669"/>
    <property type="project" value="InterPro"/>
</dbReference>
<feature type="region of interest" description="Disordered" evidence="1">
    <location>
        <begin position="235"/>
        <end position="285"/>
    </location>
</feature>
<dbReference type="InterPro" id="IPR004827">
    <property type="entry name" value="bZIP"/>
</dbReference>
<dbReference type="AlphaFoldDB" id="A0A8H4QDQ9"/>
<protein>
    <submittedName>
        <fullName evidence="3">Ribonuclease Z</fullName>
    </submittedName>
</protein>
<feature type="compositionally biased region" description="Low complexity" evidence="1">
    <location>
        <begin position="33"/>
        <end position="49"/>
    </location>
</feature>
<feature type="region of interest" description="Disordered" evidence="1">
    <location>
        <begin position="137"/>
        <end position="221"/>
    </location>
</feature>
<feature type="compositionally biased region" description="Polar residues" evidence="1">
    <location>
        <begin position="380"/>
        <end position="389"/>
    </location>
</feature>
<keyword evidence="4" id="KW-1185">Reference proteome</keyword>
<feature type="region of interest" description="Disordered" evidence="1">
    <location>
        <begin position="444"/>
        <end position="543"/>
    </location>
</feature>
<evidence type="ECO:0000259" key="2">
    <source>
        <dbReference type="PROSITE" id="PS50217"/>
    </source>
</evidence>
<dbReference type="CDD" id="cd14810">
    <property type="entry name" value="bZIP_u1"/>
    <property type="match status" value="1"/>
</dbReference>
<feature type="region of interest" description="Disordered" evidence="1">
    <location>
        <begin position="18"/>
        <end position="63"/>
    </location>
</feature>
<reference evidence="3 4" key="1">
    <citation type="journal article" date="2020" name="G3 (Bethesda)">
        <title>Genetic Underpinnings of Host Manipulation by Ophiocordyceps as Revealed by Comparative Transcriptomics.</title>
        <authorList>
            <person name="Will I."/>
            <person name="Das B."/>
            <person name="Trinh T."/>
            <person name="Brachmann A."/>
            <person name="Ohm R.A."/>
            <person name="de Bekker C."/>
        </authorList>
    </citation>
    <scope>NUCLEOTIDE SEQUENCE [LARGE SCALE GENOMIC DNA]</scope>
    <source>
        <strain evidence="3 4">EC05</strain>
    </source>
</reference>
<feature type="compositionally biased region" description="Polar residues" evidence="1">
    <location>
        <begin position="18"/>
        <end position="32"/>
    </location>
</feature>
<dbReference type="Gene3D" id="1.20.5.170">
    <property type="match status" value="1"/>
</dbReference>
<dbReference type="PANTHER" id="PTHR37616">
    <property type="entry name" value="BZIP TRANSCRIPTION FACTOR 60-LIKE"/>
    <property type="match status" value="1"/>
</dbReference>
<feature type="region of interest" description="Disordered" evidence="1">
    <location>
        <begin position="360"/>
        <end position="390"/>
    </location>
</feature>
<feature type="domain" description="BZIP" evidence="2">
    <location>
        <begin position="276"/>
        <end position="339"/>
    </location>
</feature>
<dbReference type="OrthoDB" id="5571888at2759"/>